<feature type="signal peptide" evidence="2">
    <location>
        <begin position="1"/>
        <end position="16"/>
    </location>
</feature>
<dbReference type="Proteomes" id="UP001432322">
    <property type="component" value="Unassembled WGS sequence"/>
</dbReference>
<proteinExistence type="predicted"/>
<evidence type="ECO:0000256" key="2">
    <source>
        <dbReference type="SAM" id="SignalP"/>
    </source>
</evidence>
<feature type="transmembrane region" description="Helical" evidence="1">
    <location>
        <begin position="83"/>
        <end position="105"/>
    </location>
</feature>
<name>A0AAV5V6C1_9BILA</name>
<keyword evidence="1" id="KW-0472">Membrane</keyword>
<gene>
    <name evidence="3" type="ORF">PFISCL1PPCAC_6218</name>
</gene>
<dbReference type="EMBL" id="BTSY01000002">
    <property type="protein sequence ID" value="GMT14921.1"/>
    <property type="molecule type" value="Genomic_DNA"/>
</dbReference>
<evidence type="ECO:0000256" key="1">
    <source>
        <dbReference type="SAM" id="Phobius"/>
    </source>
</evidence>
<dbReference type="AlphaFoldDB" id="A0AAV5V6C1"/>
<evidence type="ECO:0000313" key="3">
    <source>
        <dbReference type="EMBL" id="GMT14921.1"/>
    </source>
</evidence>
<keyword evidence="1" id="KW-1133">Transmembrane helix</keyword>
<dbReference type="PANTHER" id="PTHR34149:SF5">
    <property type="entry name" value="TRANSMEMBRANE PROTEIN"/>
    <property type="match status" value="1"/>
</dbReference>
<organism evidence="3 4">
    <name type="scientific">Pristionchus fissidentatus</name>
    <dbReference type="NCBI Taxonomy" id="1538716"/>
    <lineage>
        <taxon>Eukaryota</taxon>
        <taxon>Metazoa</taxon>
        <taxon>Ecdysozoa</taxon>
        <taxon>Nematoda</taxon>
        <taxon>Chromadorea</taxon>
        <taxon>Rhabditida</taxon>
        <taxon>Rhabditina</taxon>
        <taxon>Diplogasteromorpha</taxon>
        <taxon>Diplogasteroidea</taxon>
        <taxon>Neodiplogasteridae</taxon>
        <taxon>Pristionchus</taxon>
    </lineage>
</organism>
<feature type="chain" id="PRO_5045114100" evidence="2">
    <location>
        <begin position="17"/>
        <end position="124"/>
    </location>
</feature>
<keyword evidence="2" id="KW-0732">Signal</keyword>
<reference evidence="3" key="1">
    <citation type="submission" date="2023-10" db="EMBL/GenBank/DDBJ databases">
        <title>Genome assembly of Pristionchus species.</title>
        <authorList>
            <person name="Yoshida K."/>
            <person name="Sommer R.J."/>
        </authorList>
    </citation>
    <scope>NUCLEOTIDE SEQUENCE</scope>
    <source>
        <strain evidence="3">RS5133</strain>
    </source>
</reference>
<dbReference type="Pfam" id="PF10853">
    <property type="entry name" value="DUF2650"/>
    <property type="match status" value="1"/>
</dbReference>
<keyword evidence="1" id="KW-0812">Transmembrane</keyword>
<accession>A0AAV5V6C1</accession>
<evidence type="ECO:0000313" key="4">
    <source>
        <dbReference type="Proteomes" id="UP001432322"/>
    </source>
</evidence>
<dbReference type="InterPro" id="IPR022559">
    <property type="entry name" value="SUP-1-like"/>
</dbReference>
<protein>
    <submittedName>
        <fullName evidence="3">Uncharacterized protein</fullName>
    </submittedName>
</protein>
<sequence length="124" mass="14335">MTRYLLFLLFPLVSSSILIWPNPQDLPPSLKPKPKDWSEKNMGQWCRNLTTDRHTQCSLGSIAHRYDCCGDDGSECCFVMQGWVPFVLVGLIITFISSISFYFLLHFRLICLERTYPPPGIYIK</sequence>
<dbReference type="PANTHER" id="PTHR34149">
    <property type="entry name" value="PROTEIN CBG11905-RELATED"/>
    <property type="match status" value="1"/>
</dbReference>
<comment type="caution">
    <text evidence="3">The sequence shown here is derived from an EMBL/GenBank/DDBJ whole genome shotgun (WGS) entry which is preliminary data.</text>
</comment>
<keyword evidence="4" id="KW-1185">Reference proteome</keyword>